<protein>
    <submittedName>
        <fullName evidence="1">Uncharacterized protein</fullName>
    </submittedName>
</protein>
<dbReference type="AlphaFoldDB" id="A0A076LGX0"/>
<sequence>MKLAVDAVFYVREGFNFEKAFKEVLKILGEDVKILSVEYPELALISENGYYYRCGFMLDKELKEELDREKIEKIKEKIKKLFEDEIIYTLTCEIL</sequence>
<organism evidence="1 2">
    <name type="scientific">Methanocaldococcus bathoardescens</name>
    <dbReference type="NCBI Taxonomy" id="1301915"/>
    <lineage>
        <taxon>Archaea</taxon>
        <taxon>Methanobacteriati</taxon>
        <taxon>Methanobacteriota</taxon>
        <taxon>Methanomada group</taxon>
        <taxon>Methanococci</taxon>
        <taxon>Methanococcales</taxon>
        <taxon>Methanocaldococcaceae</taxon>
        <taxon>Methanocaldococcus</taxon>
    </lineage>
</organism>
<dbReference type="HOGENOM" id="CLU_2353229_0_0_2"/>
<gene>
    <name evidence="1" type="ORF">JH146_0858</name>
</gene>
<dbReference type="RefSeq" id="WP_048201855.1">
    <property type="nucleotide sequence ID" value="NZ_CP009149.1"/>
</dbReference>
<name>A0A076LGX0_9EURY</name>
<dbReference type="STRING" id="1301915.JH146_0858"/>
<proteinExistence type="predicted"/>
<evidence type="ECO:0000313" key="1">
    <source>
        <dbReference type="EMBL" id="AIJ05703.1"/>
    </source>
</evidence>
<reference evidence="1 2" key="1">
    <citation type="journal article" date="2015" name="Int. J. Syst. Evol. Microbiol.">
        <title>M ethanocaldococcus bathoardescens sp. nov., a hyperthermophilic methanogen isolated from a volcanically active deep-sea hydrothermal vent.</title>
        <authorList>
            <person name="Stewart L.C."/>
            <person name="Jung J.H."/>
            <person name="Kim Y.T."/>
            <person name="Kwon S.W."/>
            <person name="Park C.S."/>
            <person name="Holden J.F."/>
        </authorList>
    </citation>
    <scope>NUCLEOTIDE SEQUENCE [LARGE SCALE GENOMIC DNA]</scope>
    <source>
        <strain evidence="1 2">JH146</strain>
    </source>
</reference>
<evidence type="ECO:0000313" key="2">
    <source>
        <dbReference type="Proteomes" id="UP000028781"/>
    </source>
</evidence>
<dbReference type="GeneID" id="24891465"/>
<dbReference type="KEGG" id="mjh:JH146_0858"/>
<keyword evidence="2" id="KW-1185">Reference proteome</keyword>
<accession>A0A076LGX0</accession>
<dbReference type="EMBL" id="CP009149">
    <property type="protein sequence ID" value="AIJ05703.1"/>
    <property type="molecule type" value="Genomic_DNA"/>
</dbReference>
<dbReference type="Proteomes" id="UP000028781">
    <property type="component" value="Chromosome"/>
</dbReference>
<dbReference type="OrthoDB" id="65909at2157"/>